<proteinExistence type="predicted"/>
<name>A0A383CED3_9ZZZZ</name>
<reference evidence="1" key="1">
    <citation type="submission" date="2018-05" db="EMBL/GenBank/DDBJ databases">
        <authorList>
            <person name="Lanie J.A."/>
            <person name="Ng W.-L."/>
            <person name="Kazmierczak K.M."/>
            <person name="Andrzejewski T.M."/>
            <person name="Davidsen T.M."/>
            <person name="Wayne K.J."/>
            <person name="Tettelin H."/>
            <person name="Glass J.I."/>
            <person name="Rusch D."/>
            <person name="Podicherti R."/>
            <person name="Tsui H.-C.T."/>
            <person name="Winkler M.E."/>
        </authorList>
    </citation>
    <scope>NUCLEOTIDE SEQUENCE</scope>
</reference>
<dbReference type="AlphaFoldDB" id="A0A383CED3"/>
<organism evidence="1">
    <name type="scientific">marine metagenome</name>
    <dbReference type="NCBI Taxonomy" id="408172"/>
    <lineage>
        <taxon>unclassified sequences</taxon>
        <taxon>metagenomes</taxon>
        <taxon>ecological metagenomes</taxon>
    </lineage>
</organism>
<gene>
    <name evidence="1" type="ORF">METZ01_LOCUS483348</name>
</gene>
<protein>
    <submittedName>
        <fullName evidence="1">Uncharacterized protein</fullName>
    </submittedName>
</protein>
<feature type="non-terminal residue" evidence="1">
    <location>
        <position position="26"/>
    </location>
</feature>
<accession>A0A383CED3</accession>
<sequence>MSVTIERDEMLEKNLENRDSLVEDLK</sequence>
<dbReference type="EMBL" id="UINC01208106">
    <property type="protein sequence ID" value="SVE30494.1"/>
    <property type="molecule type" value="Genomic_DNA"/>
</dbReference>
<evidence type="ECO:0000313" key="1">
    <source>
        <dbReference type="EMBL" id="SVE30494.1"/>
    </source>
</evidence>